<protein>
    <recommendedName>
        <fullName evidence="5">DUF4235 domain-containing protein</fullName>
    </recommendedName>
</protein>
<gene>
    <name evidence="3" type="ORF">ACFO3J_04395</name>
</gene>
<sequence length="88" mass="9329">MSTTTSAQKKSTVAKAKGFKKSKPGTYLAIGTSLFSAVTHFKRVRAARGESDTLKLIDAVVSAAAVATGVALLVRELRRMSDDDILTD</sequence>
<feature type="region of interest" description="Disordered" evidence="1">
    <location>
        <begin position="1"/>
        <end position="24"/>
    </location>
</feature>
<evidence type="ECO:0000313" key="3">
    <source>
        <dbReference type="EMBL" id="MFC4030706.1"/>
    </source>
</evidence>
<evidence type="ECO:0000256" key="1">
    <source>
        <dbReference type="SAM" id="MobiDB-lite"/>
    </source>
</evidence>
<evidence type="ECO:0000313" key="4">
    <source>
        <dbReference type="Proteomes" id="UP001595765"/>
    </source>
</evidence>
<accession>A0ABV8HKB8</accession>
<dbReference type="Proteomes" id="UP001595765">
    <property type="component" value="Unassembled WGS sequence"/>
</dbReference>
<comment type="caution">
    <text evidence="3">The sequence shown here is derived from an EMBL/GenBank/DDBJ whole genome shotgun (WGS) entry which is preliminary data.</text>
</comment>
<keyword evidence="4" id="KW-1185">Reference proteome</keyword>
<proteinExistence type="predicted"/>
<feature type="compositionally biased region" description="Polar residues" evidence="1">
    <location>
        <begin position="1"/>
        <end position="11"/>
    </location>
</feature>
<dbReference type="EMBL" id="JBHSBB010000005">
    <property type="protein sequence ID" value="MFC4030706.1"/>
    <property type="molecule type" value="Genomic_DNA"/>
</dbReference>
<evidence type="ECO:0008006" key="5">
    <source>
        <dbReference type="Google" id="ProtNLM"/>
    </source>
</evidence>
<keyword evidence="2" id="KW-0472">Membrane</keyword>
<keyword evidence="2" id="KW-1133">Transmembrane helix</keyword>
<keyword evidence="2" id="KW-0812">Transmembrane</keyword>
<reference evidence="4" key="1">
    <citation type="journal article" date="2019" name="Int. J. Syst. Evol. Microbiol.">
        <title>The Global Catalogue of Microorganisms (GCM) 10K type strain sequencing project: providing services to taxonomists for standard genome sequencing and annotation.</title>
        <authorList>
            <consortium name="The Broad Institute Genomics Platform"/>
            <consortium name="The Broad Institute Genome Sequencing Center for Infectious Disease"/>
            <person name="Wu L."/>
            <person name="Ma J."/>
        </authorList>
    </citation>
    <scope>NUCLEOTIDE SEQUENCE [LARGE SCALE GENOMIC DNA]</scope>
    <source>
        <strain evidence="4">CGMCC 4.7237</strain>
    </source>
</reference>
<evidence type="ECO:0000256" key="2">
    <source>
        <dbReference type="SAM" id="Phobius"/>
    </source>
</evidence>
<dbReference type="RefSeq" id="WP_386426278.1">
    <property type="nucleotide sequence ID" value="NZ_JBHSBB010000005.1"/>
</dbReference>
<organism evidence="3 4">
    <name type="scientific">Streptomyces polygonati</name>
    <dbReference type="NCBI Taxonomy" id="1617087"/>
    <lineage>
        <taxon>Bacteria</taxon>
        <taxon>Bacillati</taxon>
        <taxon>Actinomycetota</taxon>
        <taxon>Actinomycetes</taxon>
        <taxon>Kitasatosporales</taxon>
        <taxon>Streptomycetaceae</taxon>
        <taxon>Streptomyces</taxon>
    </lineage>
</organism>
<name>A0ABV8HKB8_9ACTN</name>
<feature type="transmembrane region" description="Helical" evidence="2">
    <location>
        <begin position="56"/>
        <end position="74"/>
    </location>
</feature>